<feature type="transmembrane region" description="Helical" evidence="5">
    <location>
        <begin position="21"/>
        <end position="41"/>
    </location>
</feature>
<keyword evidence="4" id="KW-0788">Thiol protease</keyword>
<evidence type="ECO:0000256" key="4">
    <source>
        <dbReference type="ARBA" id="ARBA00022807"/>
    </source>
</evidence>
<dbReference type="PROSITE" id="PS51935">
    <property type="entry name" value="NLPC_P60"/>
    <property type="match status" value="1"/>
</dbReference>
<dbReference type="PANTHER" id="PTHR47359">
    <property type="entry name" value="PEPTIDOGLYCAN DL-ENDOPEPTIDASE CWLO"/>
    <property type="match status" value="1"/>
</dbReference>
<keyword evidence="5" id="KW-1133">Transmembrane helix</keyword>
<dbReference type="Proteomes" id="UP001501624">
    <property type="component" value="Unassembled WGS sequence"/>
</dbReference>
<dbReference type="PANTHER" id="PTHR47359:SF3">
    <property type="entry name" value="NLP_P60 DOMAIN-CONTAINING PROTEIN-RELATED"/>
    <property type="match status" value="1"/>
</dbReference>
<dbReference type="Pfam" id="PF00877">
    <property type="entry name" value="NLPC_P60"/>
    <property type="match status" value="1"/>
</dbReference>
<organism evidence="7 8">
    <name type="scientific">Amycolatopsis tucumanensis</name>
    <dbReference type="NCBI Taxonomy" id="401106"/>
    <lineage>
        <taxon>Bacteria</taxon>
        <taxon>Bacillati</taxon>
        <taxon>Actinomycetota</taxon>
        <taxon>Actinomycetes</taxon>
        <taxon>Pseudonocardiales</taxon>
        <taxon>Pseudonocardiaceae</taxon>
        <taxon>Amycolatopsis</taxon>
    </lineage>
</organism>
<evidence type="ECO:0000256" key="1">
    <source>
        <dbReference type="ARBA" id="ARBA00007074"/>
    </source>
</evidence>
<name>A0ABP7HDB8_9PSEU</name>
<dbReference type="SUPFAM" id="SSF54001">
    <property type="entry name" value="Cysteine proteinases"/>
    <property type="match status" value="1"/>
</dbReference>
<evidence type="ECO:0000259" key="6">
    <source>
        <dbReference type="PROSITE" id="PS51935"/>
    </source>
</evidence>
<comment type="similarity">
    <text evidence="1">Belongs to the peptidase C40 family.</text>
</comment>
<keyword evidence="5" id="KW-0812">Transmembrane</keyword>
<proteinExistence type="inferred from homology"/>
<feature type="domain" description="NlpC/P60" evidence="6">
    <location>
        <begin position="202"/>
        <end position="344"/>
    </location>
</feature>
<keyword evidence="3" id="KW-0378">Hydrolase</keyword>
<evidence type="ECO:0000256" key="3">
    <source>
        <dbReference type="ARBA" id="ARBA00022801"/>
    </source>
</evidence>
<keyword evidence="8" id="KW-1185">Reference proteome</keyword>
<accession>A0ABP7HDB8</accession>
<sequence>MPPLVAQLAASPAGRRVLRRALLVVVGLPLAAVCLLALSLLSEPGADAHSLAGVTCAPAGASPGRVGQWDEEQMGNAATIVSVGRQQQVPEQALVVALMAAMTESRLRNLSYGDRDSVGLFQMRPSQGWGSREQLTDPVYAASKFYSVLLAVPNWLGMPPGNAAQAVERSAFPDRYATFEDDARHVLGALAGVNCDDWVRGNDRAERVVSAALSQLGVPYAWGGGTAQGPSPGIGVDSGVTGFDCSGLALYAYAQAGVAVPHQTQAIWTAFQPAITDPSRVERGDLVLLSANSEPGGIHHVGIYLGDGRVVHAPESGGVVSVVDDIWKPGSYWARQFIGVVRPGT</sequence>
<evidence type="ECO:0000256" key="2">
    <source>
        <dbReference type="ARBA" id="ARBA00022670"/>
    </source>
</evidence>
<dbReference type="InterPro" id="IPR038765">
    <property type="entry name" value="Papain-like_cys_pep_sf"/>
</dbReference>
<protein>
    <recommendedName>
        <fullName evidence="6">NlpC/P60 domain-containing protein</fullName>
    </recommendedName>
</protein>
<reference evidence="8" key="1">
    <citation type="journal article" date="2019" name="Int. J. Syst. Evol. Microbiol.">
        <title>The Global Catalogue of Microorganisms (GCM) 10K type strain sequencing project: providing services to taxonomists for standard genome sequencing and annotation.</title>
        <authorList>
            <consortium name="The Broad Institute Genomics Platform"/>
            <consortium name="The Broad Institute Genome Sequencing Center for Infectious Disease"/>
            <person name="Wu L."/>
            <person name="Ma J."/>
        </authorList>
    </citation>
    <scope>NUCLEOTIDE SEQUENCE [LARGE SCALE GENOMIC DNA]</scope>
    <source>
        <strain evidence="8">JCM 17017</strain>
    </source>
</reference>
<evidence type="ECO:0000256" key="5">
    <source>
        <dbReference type="SAM" id="Phobius"/>
    </source>
</evidence>
<dbReference type="EMBL" id="BAABCM010000001">
    <property type="protein sequence ID" value="GAA3791604.1"/>
    <property type="molecule type" value="Genomic_DNA"/>
</dbReference>
<dbReference type="Gene3D" id="3.90.1720.10">
    <property type="entry name" value="endopeptidase domain like (from Nostoc punctiforme)"/>
    <property type="match status" value="1"/>
</dbReference>
<dbReference type="InterPro" id="IPR051794">
    <property type="entry name" value="PG_Endopeptidase_C40"/>
</dbReference>
<dbReference type="InterPro" id="IPR000064">
    <property type="entry name" value="NLP_P60_dom"/>
</dbReference>
<keyword evidence="2" id="KW-0645">Protease</keyword>
<keyword evidence="5" id="KW-0472">Membrane</keyword>
<gene>
    <name evidence="7" type="ORF">GCM10022380_05260</name>
</gene>
<evidence type="ECO:0000313" key="7">
    <source>
        <dbReference type="EMBL" id="GAA3791604.1"/>
    </source>
</evidence>
<evidence type="ECO:0000313" key="8">
    <source>
        <dbReference type="Proteomes" id="UP001501624"/>
    </source>
</evidence>
<comment type="caution">
    <text evidence="7">The sequence shown here is derived from an EMBL/GenBank/DDBJ whole genome shotgun (WGS) entry which is preliminary data.</text>
</comment>